<reference evidence="1" key="1">
    <citation type="submission" date="2019-08" db="EMBL/GenBank/DDBJ databases">
        <authorList>
            <person name="Kucharzyk K."/>
            <person name="Murdoch R.W."/>
            <person name="Higgins S."/>
            <person name="Loffler F."/>
        </authorList>
    </citation>
    <scope>NUCLEOTIDE SEQUENCE</scope>
</reference>
<sequence length="131" mass="14399">MLLIALDDVQNIVGGGGAYAQLALVDMARLAQRRFDLGRLQQQLLYPRQQAQARIGDGQPAALAREQLDLILLLQGLDLRRHRGLAQPQLACCLGDAAEAGDPEKGFELCGKHEQVFKKAVPGFQHERCSR</sequence>
<protein>
    <submittedName>
        <fullName evidence="1">Uncharacterized protein</fullName>
    </submittedName>
</protein>
<name>A0A645H1A5_9ZZZZ</name>
<proteinExistence type="predicted"/>
<accession>A0A645H1A5</accession>
<dbReference type="AlphaFoldDB" id="A0A645H1A5"/>
<dbReference type="EMBL" id="VSSQ01084181">
    <property type="protein sequence ID" value="MPN32266.1"/>
    <property type="molecule type" value="Genomic_DNA"/>
</dbReference>
<comment type="caution">
    <text evidence="1">The sequence shown here is derived from an EMBL/GenBank/DDBJ whole genome shotgun (WGS) entry which is preliminary data.</text>
</comment>
<gene>
    <name evidence="1" type="ORF">SDC9_179744</name>
</gene>
<organism evidence="1">
    <name type="scientific">bioreactor metagenome</name>
    <dbReference type="NCBI Taxonomy" id="1076179"/>
    <lineage>
        <taxon>unclassified sequences</taxon>
        <taxon>metagenomes</taxon>
        <taxon>ecological metagenomes</taxon>
    </lineage>
</organism>
<evidence type="ECO:0000313" key="1">
    <source>
        <dbReference type="EMBL" id="MPN32266.1"/>
    </source>
</evidence>